<feature type="binding site" evidence="5">
    <location>
        <begin position="69"/>
        <end position="71"/>
    </location>
    <ligand>
        <name>substrate</name>
    </ligand>
</feature>
<feature type="binding site" evidence="6">
    <location>
        <position position="176"/>
    </location>
    <ligand>
        <name>Fe cation</name>
        <dbReference type="ChEBI" id="CHEBI:24875"/>
        <note>catalytic</note>
    </ligand>
</feature>
<dbReference type="PATRIC" id="fig|1514904.3.peg.2989"/>
<evidence type="ECO:0000313" key="8">
    <source>
        <dbReference type="EMBL" id="KPB02112.1"/>
    </source>
</evidence>
<evidence type="ECO:0000256" key="1">
    <source>
        <dbReference type="ARBA" id="ARBA00022723"/>
    </source>
</evidence>
<dbReference type="EMBL" id="JXMU01000005">
    <property type="protein sequence ID" value="KPB02112.1"/>
    <property type="molecule type" value="Genomic_DNA"/>
</dbReference>
<keyword evidence="1 6" id="KW-0479">Metal-binding</keyword>
<dbReference type="PANTHER" id="PTHR16557">
    <property type="entry name" value="ALKYLATED DNA REPAIR PROTEIN ALKB-RELATED"/>
    <property type="match status" value="1"/>
</dbReference>
<keyword evidence="4 6" id="KW-0408">Iron</keyword>
<evidence type="ECO:0000259" key="7">
    <source>
        <dbReference type="PROSITE" id="PS51471"/>
    </source>
</evidence>
<feature type="binding site" evidence="5">
    <location>
        <begin position="109"/>
        <end position="111"/>
    </location>
    <ligand>
        <name>2-oxoglutarate</name>
        <dbReference type="ChEBI" id="CHEBI:16810"/>
    </ligand>
</feature>
<dbReference type="Gene3D" id="2.60.120.590">
    <property type="entry name" value="Alpha-ketoglutarate-dependent dioxygenase AlkB-like"/>
    <property type="match status" value="1"/>
</dbReference>
<protein>
    <submittedName>
        <fullName evidence="8">Dioxygenase</fullName>
    </submittedName>
</protein>
<name>A0A0N0E8A3_9HYPH</name>
<feature type="domain" description="Fe2OG dioxygenase" evidence="7">
    <location>
        <begin position="102"/>
        <end position="203"/>
    </location>
</feature>
<dbReference type="InterPro" id="IPR004574">
    <property type="entry name" value="Alkb"/>
</dbReference>
<dbReference type="GO" id="GO:0035516">
    <property type="term" value="F:broad specificity oxidative DNA demethylase activity"/>
    <property type="evidence" value="ECO:0007669"/>
    <property type="project" value="TreeGrafter"/>
</dbReference>
<sequence>MQPPLPDGIIHLPMCLSAEEQNALLEDIRAIVAEAPLYTPRMPKTGKPMSVRMTNCGSLGWVTDKENGYRYQDTHPFTGKSWPAIPDRLLALWEEHSSYPHPPEACLINFYEQGAKMGLHQDKDEANFDAPVLSVSLGDDCLFRIGGSSRGGPTKSIRLSSGDVIILGGEGRLNYHGVDKIYPNTSPLLKNGGRINLTLRRVTSL</sequence>
<dbReference type="InterPro" id="IPR027450">
    <property type="entry name" value="AlkB-like"/>
</dbReference>
<dbReference type="GO" id="GO:0035513">
    <property type="term" value="P:oxidative RNA demethylation"/>
    <property type="evidence" value="ECO:0007669"/>
    <property type="project" value="TreeGrafter"/>
</dbReference>
<evidence type="ECO:0000256" key="5">
    <source>
        <dbReference type="PIRSR" id="PIRSR604574-1"/>
    </source>
</evidence>
<feature type="binding site" evidence="5">
    <location>
        <position position="150"/>
    </location>
    <ligand>
        <name>substrate</name>
    </ligand>
</feature>
<comment type="cofactor">
    <cofactor evidence="6">
        <name>Fe(2+)</name>
        <dbReference type="ChEBI" id="CHEBI:29033"/>
    </cofactor>
    <text evidence="6">Binds 1 Fe(2+) ion per subunit.</text>
</comment>
<comment type="caution">
    <text evidence="8">The sequence shown here is derived from an EMBL/GenBank/DDBJ whole genome shotgun (WGS) entry which is preliminary data.</text>
</comment>
<feature type="binding site" evidence="6">
    <location>
        <position position="120"/>
    </location>
    <ligand>
        <name>Fe cation</name>
        <dbReference type="ChEBI" id="CHEBI:24875"/>
        <note>catalytic</note>
    </ligand>
</feature>
<feature type="binding site" evidence="5">
    <location>
        <position position="61"/>
    </location>
    <ligand>
        <name>substrate</name>
    </ligand>
</feature>
<reference evidence="8 9" key="1">
    <citation type="submission" date="2015-01" db="EMBL/GenBank/DDBJ databases">
        <title>Ahrensia donghaiensis sp. nov., a novel dimethylsulphoniopropionate-cleavage bacterium isolated from seawater and emended descriptions of the genus Ahrensia and Ahrensia kielensis.</title>
        <authorList>
            <person name="Liu J."/>
        </authorList>
    </citation>
    <scope>NUCLEOTIDE SEQUENCE [LARGE SCALE GENOMIC DNA]</scope>
    <source>
        <strain evidence="8 9">LZD062</strain>
    </source>
</reference>
<dbReference type="InterPro" id="IPR037151">
    <property type="entry name" value="AlkB-like_sf"/>
</dbReference>
<dbReference type="AlphaFoldDB" id="A0A0N0E8A3"/>
<dbReference type="RefSeq" id="WP_053998244.1">
    <property type="nucleotide sequence ID" value="NZ_JXMU01000005.1"/>
</dbReference>
<feature type="binding site" evidence="6">
    <location>
        <position position="122"/>
    </location>
    <ligand>
        <name>Fe cation</name>
        <dbReference type="ChEBI" id="CHEBI:24875"/>
        <note>catalytic</note>
    </ligand>
</feature>
<dbReference type="GO" id="GO:0035515">
    <property type="term" value="F:oxidative RNA demethylase activity"/>
    <property type="evidence" value="ECO:0007669"/>
    <property type="project" value="TreeGrafter"/>
</dbReference>
<evidence type="ECO:0000313" key="9">
    <source>
        <dbReference type="Proteomes" id="UP000038011"/>
    </source>
</evidence>
<gene>
    <name evidence="8" type="ORF">SU32_04980</name>
</gene>
<keyword evidence="3" id="KW-0560">Oxidoreductase</keyword>
<keyword evidence="2 8" id="KW-0223">Dioxygenase</keyword>
<dbReference type="PROSITE" id="PS51471">
    <property type="entry name" value="FE2OG_OXY"/>
    <property type="match status" value="1"/>
</dbReference>
<dbReference type="PANTHER" id="PTHR16557:SF2">
    <property type="entry name" value="NUCLEIC ACID DIOXYGENASE ALKBH1"/>
    <property type="match status" value="1"/>
</dbReference>
<dbReference type="Proteomes" id="UP000038011">
    <property type="component" value="Unassembled WGS sequence"/>
</dbReference>
<evidence type="ECO:0000256" key="4">
    <source>
        <dbReference type="ARBA" id="ARBA00023004"/>
    </source>
</evidence>
<keyword evidence="9" id="KW-1185">Reference proteome</keyword>
<dbReference type="STRING" id="1514904.SU32_04980"/>
<accession>A0A0N0E8A3</accession>
<dbReference type="GO" id="GO:0008198">
    <property type="term" value="F:ferrous iron binding"/>
    <property type="evidence" value="ECO:0007669"/>
    <property type="project" value="TreeGrafter"/>
</dbReference>
<evidence type="ECO:0000256" key="6">
    <source>
        <dbReference type="PIRSR" id="PIRSR604574-2"/>
    </source>
</evidence>
<dbReference type="Pfam" id="PF13532">
    <property type="entry name" value="2OG-FeII_Oxy_2"/>
    <property type="match status" value="1"/>
</dbReference>
<organism evidence="8 9">
    <name type="scientific">Ahrensia marina</name>
    <dbReference type="NCBI Taxonomy" id="1514904"/>
    <lineage>
        <taxon>Bacteria</taxon>
        <taxon>Pseudomonadati</taxon>
        <taxon>Pseudomonadota</taxon>
        <taxon>Alphaproteobacteria</taxon>
        <taxon>Hyphomicrobiales</taxon>
        <taxon>Ahrensiaceae</taxon>
        <taxon>Ahrensia</taxon>
    </lineage>
</organism>
<dbReference type="InterPro" id="IPR005123">
    <property type="entry name" value="Oxoglu/Fe-dep_dioxygenase_dom"/>
</dbReference>
<dbReference type="GO" id="GO:0005737">
    <property type="term" value="C:cytoplasm"/>
    <property type="evidence" value="ECO:0007669"/>
    <property type="project" value="TreeGrafter"/>
</dbReference>
<evidence type="ECO:0000256" key="3">
    <source>
        <dbReference type="ARBA" id="ARBA00023002"/>
    </source>
</evidence>
<dbReference type="SUPFAM" id="SSF51197">
    <property type="entry name" value="Clavaminate synthase-like"/>
    <property type="match status" value="1"/>
</dbReference>
<feature type="binding site" evidence="5">
    <location>
        <begin position="194"/>
        <end position="200"/>
    </location>
    <ligand>
        <name>2-oxoglutarate</name>
        <dbReference type="ChEBI" id="CHEBI:16810"/>
    </ligand>
</feature>
<proteinExistence type="predicted"/>
<feature type="binding site" evidence="5">
    <location>
        <position position="124"/>
    </location>
    <ligand>
        <name>substrate</name>
    </ligand>
</feature>
<evidence type="ECO:0000256" key="2">
    <source>
        <dbReference type="ARBA" id="ARBA00022964"/>
    </source>
</evidence>
<dbReference type="OrthoDB" id="9796932at2"/>